<organism evidence="7 8">
    <name type="scientific">Corynebacterium phoceense</name>
    <dbReference type="NCBI Taxonomy" id="1686286"/>
    <lineage>
        <taxon>Bacteria</taxon>
        <taxon>Bacillati</taxon>
        <taxon>Actinomycetota</taxon>
        <taxon>Actinomycetes</taxon>
        <taxon>Mycobacteriales</taxon>
        <taxon>Corynebacteriaceae</taxon>
        <taxon>Corynebacterium</taxon>
    </lineage>
</organism>
<reference evidence="7 8" key="1">
    <citation type="submission" date="2019-06" db="EMBL/GenBank/DDBJ databases">
        <title>Draft genome of C. phoceense Strain 272.</title>
        <authorList>
            <person name="Pacheco L.G.C."/>
            <person name="Barberis C.M."/>
            <person name="Almuzara M.N."/>
            <person name="Traglia G.M."/>
            <person name="Santos C.S."/>
            <person name="Rocha D.J.P.G."/>
            <person name="Aguiar E.R.G.R."/>
            <person name="Vay C.A."/>
        </authorList>
    </citation>
    <scope>NUCLEOTIDE SEQUENCE [LARGE SCALE GENOMIC DNA]</scope>
    <source>
        <strain evidence="7 8">272</strain>
    </source>
</reference>
<evidence type="ECO:0000256" key="5">
    <source>
        <dbReference type="ARBA" id="ARBA00023136"/>
    </source>
</evidence>
<name>A0A540R8D7_9CORY</name>
<feature type="transmembrane region" description="Helical" evidence="6">
    <location>
        <begin position="5"/>
        <end position="22"/>
    </location>
</feature>
<sequence length="339" mass="36151">MNRKWITWIVSLVALAALGWFFRDQLDFIGDGLRSLRHAELLPVVLVVVFALGAVASMSEVMRRLIGAGGVHVPLREAFAISMASNAWSTTLPGGPAFSAILTFQVQRGWGASVALCSYFFFLSSAISTMWLALIGIAGVFFLNADMALGSLILTVTLMAAATGGIFWLTEHPETLKKWLGHPKLARLRAEVDHLGEVHLSRWAFGIVSGASLVHRLLDLLALWAAVWAVTGEMPWLRAGENATTMAGVALAFLTAKLAGSAQVTPGGLGTVEAAIIGPLVATGMTAVGATSAALIYRLISFALVTIIGWVIYFWHYARQGLTYQALNGKDSSAHSTAS</sequence>
<keyword evidence="2" id="KW-1003">Cell membrane</keyword>
<accession>A0A540R8D7</accession>
<protein>
    <submittedName>
        <fullName evidence="7">UPF0104 family protein</fullName>
    </submittedName>
</protein>
<evidence type="ECO:0000256" key="3">
    <source>
        <dbReference type="ARBA" id="ARBA00022692"/>
    </source>
</evidence>
<dbReference type="GO" id="GO:0005886">
    <property type="term" value="C:plasma membrane"/>
    <property type="evidence" value="ECO:0007669"/>
    <property type="project" value="UniProtKB-SubCell"/>
</dbReference>
<evidence type="ECO:0000256" key="6">
    <source>
        <dbReference type="SAM" id="Phobius"/>
    </source>
</evidence>
<comment type="caution">
    <text evidence="7">The sequence shown here is derived from an EMBL/GenBank/DDBJ whole genome shotgun (WGS) entry which is preliminary data.</text>
</comment>
<dbReference type="PANTHER" id="PTHR39087:SF2">
    <property type="entry name" value="UPF0104 MEMBRANE PROTEIN MJ1595"/>
    <property type="match status" value="1"/>
</dbReference>
<feature type="transmembrane region" description="Helical" evidence="6">
    <location>
        <begin position="296"/>
        <end position="315"/>
    </location>
</feature>
<keyword evidence="3 6" id="KW-0812">Transmembrane</keyword>
<dbReference type="PANTHER" id="PTHR39087">
    <property type="entry name" value="UPF0104 MEMBRANE PROTEIN MJ1595"/>
    <property type="match status" value="1"/>
</dbReference>
<evidence type="ECO:0000313" key="8">
    <source>
        <dbReference type="Proteomes" id="UP000318080"/>
    </source>
</evidence>
<evidence type="ECO:0000256" key="2">
    <source>
        <dbReference type="ARBA" id="ARBA00022475"/>
    </source>
</evidence>
<feature type="transmembrane region" description="Helical" evidence="6">
    <location>
        <begin position="116"/>
        <end position="142"/>
    </location>
</feature>
<keyword evidence="8" id="KW-1185">Reference proteome</keyword>
<keyword evidence="4 6" id="KW-1133">Transmembrane helix</keyword>
<proteinExistence type="predicted"/>
<dbReference type="InterPro" id="IPR022791">
    <property type="entry name" value="L-PG_synthase/AglD"/>
</dbReference>
<evidence type="ECO:0000256" key="4">
    <source>
        <dbReference type="ARBA" id="ARBA00022989"/>
    </source>
</evidence>
<dbReference type="AlphaFoldDB" id="A0A540R8D7"/>
<dbReference type="EMBL" id="VHIR01000004">
    <property type="protein sequence ID" value="TQE44013.1"/>
    <property type="molecule type" value="Genomic_DNA"/>
</dbReference>
<evidence type="ECO:0000256" key="1">
    <source>
        <dbReference type="ARBA" id="ARBA00004651"/>
    </source>
</evidence>
<comment type="subcellular location">
    <subcellularLocation>
        <location evidence="1">Cell membrane</location>
        <topology evidence="1">Multi-pass membrane protein</topology>
    </subcellularLocation>
</comment>
<feature type="transmembrane region" description="Helical" evidence="6">
    <location>
        <begin position="42"/>
        <end position="59"/>
    </location>
</feature>
<evidence type="ECO:0000313" key="7">
    <source>
        <dbReference type="EMBL" id="TQE44013.1"/>
    </source>
</evidence>
<keyword evidence="5 6" id="KW-0472">Membrane</keyword>
<dbReference type="RefSeq" id="WP_066493571.1">
    <property type="nucleotide sequence ID" value="NZ_JADPQA010000001.1"/>
</dbReference>
<gene>
    <name evidence="7" type="ORF">EJK80_04140</name>
</gene>
<dbReference type="Pfam" id="PF03706">
    <property type="entry name" value="LPG_synthase_TM"/>
    <property type="match status" value="1"/>
</dbReference>
<dbReference type="Proteomes" id="UP000318080">
    <property type="component" value="Unassembled WGS sequence"/>
</dbReference>
<feature type="transmembrane region" description="Helical" evidence="6">
    <location>
        <begin position="148"/>
        <end position="169"/>
    </location>
</feature>